<dbReference type="KEGG" id="mpro:BJP34_27605"/>
<dbReference type="GO" id="GO:0051603">
    <property type="term" value="P:proteolysis involved in protein catabolic process"/>
    <property type="evidence" value="ECO:0007669"/>
    <property type="project" value="TreeGrafter"/>
</dbReference>
<dbReference type="EMBL" id="CP017599">
    <property type="protein sequence ID" value="AOX02706.1"/>
    <property type="molecule type" value="Genomic_DNA"/>
</dbReference>
<dbReference type="CDD" id="cd07333">
    <property type="entry name" value="M48C_bepA_like"/>
    <property type="match status" value="1"/>
</dbReference>
<name>A0A1D8TZ38_9CYAN</name>
<keyword evidence="3" id="KW-0479">Metal-binding</keyword>
<dbReference type="GO" id="GO:0016020">
    <property type="term" value="C:membrane"/>
    <property type="evidence" value="ECO:0007669"/>
    <property type="project" value="TreeGrafter"/>
</dbReference>
<dbReference type="GO" id="GO:0046872">
    <property type="term" value="F:metal ion binding"/>
    <property type="evidence" value="ECO:0007669"/>
    <property type="project" value="UniProtKB-KW"/>
</dbReference>
<dbReference type="STRING" id="1458985.BJP34_27605"/>
<keyword evidence="5" id="KW-0862">Zinc</keyword>
<reference evidence="11" key="1">
    <citation type="submission" date="2016-10" db="EMBL/GenBank/DDBJ databases">
        <title>Comparative genomics uncovers the prolific and rare metabolic potential of the cyanobacterial genus Moorea.</title>
        <authorList>
            <person name="Leao T."/>
            <person name="Castelao G."/>
            <person name="Korobeynikov A."/>
            <person name="Monroe E.A."/>
            <person name="Podell S."/>
            <person name="Glukhov E."/>
            <person name="Allen E."/>
            <person name="Gerwick W.H."/>
            <person name="Gerwick L."/>
        </authorList>
    </citation>
    <scope>NUCLEOTIDE SEQUENCE [LARGE SCALE GENOMIC DNA]</scope>
    <source>
        <strain evidence="11">PAL-8-15-08-1</strain>
    </source>
</reference>
<dbReference type="PANTHER" id="PTHR22726">
    <property type="entry name" value="METALLOENDOPEPTIDASE OMA1"/>
    <property type="match status" value="1"/>
</dbReference>
<dbReference type="PANTHER" id="PTHR22726:SF1">
    <property type="entry name" value="METALLOENDOPEPTIDASE OMA1, MITOCHONDRIAL"/>
    <property type="match status" value="1"/>
</dbReference>
<feature type="compositionally biased region" description="Acidic residues" evidence="7">
    <location>
        <begin position="176"/>
        <end position="185"/>
    </location>
</feature>
<feature type="region of interest" description="Disordered" evidence="7">
    <location>
        <begin position="630"/>
        <end position="670"/>
    </location>
</feature>
<dbReference type="RefSeq" id="WP_070395108.1">
    <property type="nucleotide sequence ID" value="NZ_CP017599.1"/>
</dbReference>
<evidence type="ECO:0000313" key="11">
    <source>
        <dbReference type="Proteomes" id="UP000177870"/>
    </source>
</evidence>
<dbReference type="AlphaFoldDB" id="A0A1D8TZ38"/>
<evidence type="ECO:0000259" key="9">
    <source>
        <dbReference type="Pfam" id="PF01435"/>
    </source>
</evidence>
<gene>
    <name evidence="10" type="ORF">BJP34_27605</name>
</gene>
<dbReference type="Pfam" id="PF01435">
    <property type="entry name" value="Peptidase_M48"/>
    <property type="match status" value="1"/>
</dbReference>
<evidence type="ECO:0000256" key="7">
    <source>
        <dbReference type="SAM" id="MobiDB-lite"/>
    </source>
</evidence>
<evidence type="ECO:0000256" key="1">
    <source>
        <dbReference type="ARBA" id="ARBA00001947"/>
    </source>
</evidence>
<comment type="cofactor">
    <cofactor evidence="1">
        <name>Zn(2+)</name>
        <dbReference type="ChEBI" id="CHEBI:29105"/>
    </cofactor>
</comment>
<evidence type="ECO:0000256" key="5">
    <source>
        <dbReference type="ARBA" id="ARBA00022833"/>
    </source>
</evidence>
<feature type="chain" id="PRO_5009438913" evidence="8">
    <location>
        <begin position="18"/>
        <end position="670"/>
    </location>
</feature>
<evidence type="ECO:0000256" key="4">
    <source>
        <dbReference type="ARBA" id="ARBA00022801"/>
    </source>
</evidence>
<evidence type="ECO:0000256" key="8">
    <source>
        <dbReference type="SAM" id="SignalP"/>
    </source>
</evidence>
<keyword evidence="6" id="KW-0482">Metalloprotease</keyword>
<organism evidence="10 11">
    <name type="scientific">Moorena producens PAL-8-15-08-1</name>
    <dbReference type="NCBI Taxonomy" id="1458985"/>
    <lineage>
        <taxon>Bacteria</taxon>
        <taxon>Bacillati</taxon>
        <taxon>Cyanobacteriota</taxon>
        <taxon>Cyanophyceae</taxon>
        <taxon>Coleofasciculales</taxon>
        <taxon>Coleofasciculaceae</taxon>
        <taxon>Moorena</taxon>
    </lineage>
</organism>
<dbReference type="InterPro" id="IPR011990">
    <property type="entry name" value="TPR-like_helical_dom_sf"/>
</dbReference>
<proteinExistence type="predicted"/>
<dbReference type="Gene3D" id="3.30.2010.10">
    <property type="entry name" value="Metalloproteases ('zincins'), catalytic domain"/>
    <property type="match status" value="1"/>
</dbReference>
<feature type="compositionally biased region" description="Basic and acidic residues" evidence="7">
    <location>
        <begin position="29"/>
        <end position="44"/>
    </location>
</feature>
<protein>
    <submittedName>
        <fullName evidence="10">Peptidase M48</fullName>
    </submittedName>
</protein>
<dbReference type="SUPFAM" id="SSF48452">
    <property type="entry name" value="TPR-like"/>
    <property type="match status" value="1"/>
</dbReference>
<evidence type="ECO:0000256" key="3">
    <source>
        <dbReference type="ARBA" id="ARBA00022723"/>
    </source>
</evidence>
<keyword evidence="2" id="KW-0645">Protease</keyword>
<feature type="compositionally biased region" description="Acidic residues" evidence="7">
    <location>
        <begin position="144"/>
        <end position="162"/>
    </location>
</feature>
<keyword evidence="8" id="KW-0732">Signal</keyword>
<feature type="compositionally biased region" description="Low complexity" evidence="7">
    <location>
        <begin position="71"/>
        <end position="85"/>
    </location>
</feature>
<accession>A0A1D8TZ38</accession>
<feature type="compositionally biased region" description="Basic and acidic residues" evidence="7">
    <location>
        <begin position="106"/>
        <end position="119"/>
    </location>
</feature>
<sequence length="670" mass="74868">MKRFGNLLLILSGILMAGEASTALAESPKIGKSEPIQHRSEPKTISHLGATEVSDMSEYTEVPRLGDISQTEAPTTDAPTETSDTGIPIPINPIDIEVPLPDNSTEDTKQQDTVDRELPETETSTTTVPTIDSDTKDTATPDTETPDTETADTETADTEVEKEETTTAVDAKENDLEAEAEELSPEELAKQQKLIEADRLYLSGDIIGAEQLYREAKNPFDNPEPVQKLPKPIYETTQLSPAGGVYWRNYESGLEKNLESKILIPLKFLVEQQPEFIPGHIRYAQALKDYERLDEALVVLTQAKNLYPHEPELIKVTMAMLADSENWFEASLVAREFALFNTEHPQSEEFLQLADQHLDRHISHLRNEITGNTIMNVITGTLGYVFTGNLFGPLSAIESTVLMLQGESGIGKRIAKQAQKQLPMLEDEEVLEYVREMGNELTKVTGRDEFNYEFYVVMDDQLNAFALPGGKIFINAGAILKTKSEAELAGLLAHELSHAVLSHGFQLVTQGNLTANIAQFIPYGGTAANLIVLNYSRNMERQADDLGTKILAASGYAADGLRNLMITLHDQGGPKPLFPWLSTHPETKERINNLEAIIDNNGYNRYTYEGVEKHLEIQKRVAQLLKEYEEKQKEEEEGKQEGKQEDEQQQTQDKEQELKPENEQEQTQQE</sequence>
<dbReference type="InterPro" id="IPR051156">
    <property type="entry name" value="Mito/Outer_Membr_Metalloprot"/>
</dbReference>
<feature type="compositionally biased region" description="Low complexity" evidence="7">
    <location>
        <begin position="121"/>
        <end position="132"/>
    </location>
</feature>
<feature type="signal peptide" evidence="8">
    <location>
        <begin position="1"/>
        <end position="17"/>
    </location>
</feature>
<dbReference type="InterPro" id="IPR001915">
    <property type="entry name" value="Peptidase_M48"/>
</dbReference>
<feature type="domain" description="Peptidase M48" evidence="9">
    <location>
        <begin position="432"/>
        <end position="597"/>
    </location>
</feature>
<feature type="region of interest" description="Disordered" evidence="7">
    <location>
        <begin position="26"/>
        <end position="187"/>
    </location>
</feature>
<dbReference type="Proteomes" id="UP000177870">
    <property type="component" value="Chromosome"/>
</dbReference>
<feature type="compositionally biased region" description="Basic and acidic residues" evidence="7">
    <location>
        <begin position="630"/>
        <end position="662"/>
    </location>
</feature>
<evidence type="ECO:0000313" key="10">
    <source>
        <dbReference type="EMBL" id="AOX02706.1"/>
    </source>
</evidence>
<dbReference type="GO" id="GO:0004222">
    <property type="term" value="F:metalloendopeptidase activity"/>
    <property type="evidence" value="ECO:0007669"/>
    <property type="project" value="InterPro"/>
</dbReference>
<keyword evidence="4" id="KW-0378">Hydrolase</keyword>
<dbReference type="OrthoDB" id="9810445at2"/>
<evidence type="ECO:0000256" key="6">
    <source>
        <dbReference type="ARBA" id="ARBA00023049"/>
    </source>
</evidence>
<evidence type="ECO:0000256" key="2">
    <source>
        <dbReference type="ARBA" id="ARBA00022670"/>
    </source>
</evidence>